<dbReference type="PANTHER" id="PTHR28535">
    <property type="entry name" value="ZINC FINGER GRF-TYPE CONTAINING 1"/>
    <property type="match status" value="1"/>
</dbReference>
<dbReference type="GeneID" id="19163370"/>
<feature type="compositionally biased region" description="Basic residues" evidence="1">
    <location>
        <begin position="564"/>
        <end position="578"/>
    </location>
</feature>
<dbReference type="eggNOG" id="ENOG502SEDR">
    <property type="taxonomic scope" value="Eukaryota"/>
</dbReference>
<feature type="region of interest" description="Disordered" evidence="1">
    <location>
        <begin position="239"/>
        <end position="326"/>
    </location>
</feature>
<evidence type="ECO:0000256" key="1">
    <source>
        <dbReference type="SAM" id="MobiDB-lite"/>
    </source>
</evidence>
<feature type="compositionally biased region" description="Polar residues" evidence="1">
    <location>
        <begin position="384"/>
        <end position="422"/>
    </location>
</feature>
<feature type="compositionally biased region" description="Polar residues" evidence="1">
    <location>
        <begin position="194"/>
        <end position="210"/>
    </location>
</feature>
<evidence type="ECO:0000313" key="3">
    <source>
        <dbReference type="EMBL" id="EXJ80377.1"/>
    </source>
</evidence>
<dbReference type="GO" id="GO:0035861">
    <property type="term" value="C:site of double-strand break"/>
    <property type="evidence" value="ECO:0007669"/>
    <property type="project" value="TreeGrafter"/>
</dbReference>
<gene>
    <name evidence="3" type="ORF">A1O1_08521</name>
</gene>
<feature type="compositionally biased region" description="Polar residues" evidence="1">
    <location>
        <begin position="250"/>
        <end position="265"/>
    </location>
</feature>
<dbReference type="EMBL" id="AMWN01000008">
    <property type="protein sequence ID" value="EXJ80377.1"/>
    <property type="molecule type" value="Genomic_DNA"/>
</dbReference>
<dbReference type="InterPro" id="IPR018838">
    <property type="entry name" value="ZGRF1-like_N"/>
</dbReference>
<dbReference type="STRING" id="1182541.W9XIR2"/>
<evidence type="ECO:0000259" key="2">
    <source>
        <dbReference type="Pfam" id="PF10382"/>
    </source>
</evidence>
<name>W9XIR2_9EURO</name>
<organism evidence="3 4">
    <name type="scientific">Capronia coronata CBS 617.96</name>
    <dbReference type="NCBI Taxonomy" id="1182541"/>
    <lineage>
        <taxon>Eukaryota</taxon>
        <taxon>Fungi</taxon>
        <taxon>Dikarya</taxon>
        <taxon>Ascomycota</taxon>
        <taxon>Pezizomycotina</taxon>
        <taxon>Eurotiomycetes</taxon>
        <taxon>Chaetothyriomycetidae</taxon>
        <taxon>Chaetothyriales</taxon>
        <taxon>Herpotrichiellaceae</taxon>
        <taxon>Capronia</taxon>
    </lineage>
</organism>
<dbReference type="InterPro" id="IPR052800">
    <property type="entry name" value="DNA_Repair_Helicase_ZGRF1"/>
</dbReference>
<sequence length="669" mass="74845">MATTVTSTLRGTPALAVAPTQNTAPVHEFRCLYTRDLHKKAKKWHDGFLRFHTFNRRVMVYDDAKNYIGDLHYTQEEEFVEGVEIRLDRGVNVEVGERLGETETDLAPILERQRPEKPGPQHRQTTHPATRPNSSGFSQRPKSLLEVLGPSQGRLGRSRLSLQSPYELRQPTHRVEPAQPLAKKRRLSREKENQSVSDIQQATRSNQPISTHAVRLTKTTTLVGRREETPIVFEDVLDLSSDDDRRRPRNGNTGRQRMQTEAPKQQSKEKVKPLSESLKPRRAVREQKVEPPRRTKPSRAISTKLKNASEAQKGRTSTTATSSRSSVQRIARLLLSQPKPRTKLTCLLPFVRDSSEKGTVNASNAESQCRIDVVGPMRSHRSESSMQDQEPTHGNNNGHHSPTQISDSRTSTPEAPQQSIHEISSPLFVPEDNAGHRSPSPRPLPTQEDFPFLDLSGNAASSRAEQLHPPHGNIDAPDTDLDGIPGQDAVASPLRTNTHESVHQEGVGGDPDLSFPLQDAASRTFRRVFSENDAMDDEELGQLPALHAHGTRSPLKLLDDRNSRRVPRKAKSPTKVHRWASDTVALDKQLDNEADQDMEELPKGETGPWTAEEAFLLFDWWPPEKQKPEFWDALVNKPSVRAAVPGPGQGGRTGITTARQFLRDDINVL</sequence>
<feature type="compositionally biased region" description="Polar residues" evidence="1">
    <location>
        <begin position="122"/>
        <end position="141"/>
    </location>
</feature>
<feature type="domain" description="5'-3' DNA helicase ZGRF1-like N-terminal" evidence="2">
    <location>
        <begin position="26"/>
        <end position="106"/>
    </location>
</feature>
<dbReference type="Pfam" id="PF10382">
    <property type="entry name" value="ZGRF1-like_N"/>
    <property type="match status" value="1"/>
</dbReference>
<feature type="compositionally biased region" description="Low complexity" evidence="1">
    <location>
        <begin position="315"/>
        <end position="326"/>
    </location>
</feature>
<evidence type="ECO:0000313" key="4">
    <source>
        <dbReference type="Proteomes" id="UP000019484"/>
    </source>
</evidence>
<feature type="compositionally biased region" description="Polar residues" evidence="1">
    <location>
        <begin position="300"/>
        <end position="310"/>
    </location>
</feature>
<feature type="region of interest" description="Disordered" evidence="1">
    <location>
        <begin position="98"/>
        <end position="213"/>
    </location>
</feature>
<dbReference type="Proteomes" id="UP000019484">
    <property type="component" value="Unassembled WGS sequence"/>
</dbReference>
<feature type="region of interest" description="Disordered" evidence="1">
    <location>
        <begin position="355"/>
        <end position="491"/>
    </location>
</feature>
<reference evidence="3 4" key="1">
    <citation type="submission" date="2013-03" db="EMBL/GenBank/DDBJ databases">
        <title>The Genome Sequence of Capronia coronata CBS 617.96.</title>
        <authorList>
            <consortium name="The Broad Institute Genomics Platform"/>
            <person name="Cuomo C."/>
            <person name="de Hoog S."/>
            <person name="Gorbushina A."/>
            <person name="Walker B."/>
            <person name="Young S.K."/>
            <person name="Zeng Q."/>
            <person name="Gargeya S."/>
            <person name="Fitzgerald M."/>
            <person name="Haas B."/>
            <person name="Abouelleil A."/>
            <person name="Allen A.W."/>
            <person name="Alvarado L."/>
            <person name="Arachchi H.M."/>
            <person name="Berlin A.M."/>
            <person name="Chapman S.B."/>
            <person name="Gainer-Dewar J."/>
            <person name="Goldberg J."/>
            <person name="Griggs A."/>
            <person name="Gujja S."/>
            <person name="Hansen M."/>
            <person name="Howarth C."/>
            <person name="Imamovic A."/>
            <person name="Ireland A."/>
            <person name="Larimer J."/>
            <person name="McCowan C."/>
            <person name="Murphy C."/>
            <person name="Pearson M."/>
            <person name="Poon T.W."/>
            <person name="Priest M."/>
            <person name="Roberts A."/>
            <person name="Saif S."/>
            <person name="Shea T."/>
            <person name="Sisk P."/>
            <person name="Sykes S."/>
            <person name="Wortman J."/>
            <person name="Nusbaum C."/>
            <person name="Birren B."/>
        </authorList>
    </citation>
    <scope>NUCLEOTIDE SEQUENCE [LARGE SCALE GENOMIC DNA]</scope>
    <source>
        <strain evidence="3 4">CBS 617.96</strain>
    </source>
</reference>
<dbReference type="AlphaFoldDB" id="W9XIR2"/>
<protein>
    <recommendedName>
        <fullName evidence="2">5'-3' DNA helicase ZGRF1-like N-terminal domain-containing protein</fullName>
    </recommendedName>
</protein>
<feature type="compositionally biased region" description="Polar residues" evidence="1">
    <location>
        <begin position="357"/>
        <end position="367"/>
    </location>
</feature>
<keyword evidence="4" id="KW-1185">Reference proteome</keyword>
<dbReference type="OrthoDB" id="6513042at2759"/>
<dbReference type="PANTHER" id="PTHR28535:SF1">
    <property type="entry name" value="PROTEIN ZGRF1"/>
    <property type="match status" value="1"/>
</dbReference>
<comment type="caution">
    <text evidence="3">The sequence shown here is derived from an EMBL/GenBank/DDBJ whole genome shotgun (WGS) entry which is preliminary data.</text>
</comment>
<dbReference type="RefSeq" id="XP_007727571.1">
    <property type="nucleotide sequence ID" value="XM_007729381.1"/>
</dbReference>
<feature type="region of interest" description="Disordered" evidence="1">
    <location>
        <begin position="542"/>
        <end position="578"/>
    </location>
</feature>
<dbReference type="GO" id="GO:0005634">
    <property type="term" value="C:nucleus"/>
    <property type="evidence" value="ECO:0007669"/>
    <property type="project" value="TreeGrafter"/>
</dbReference>
<proteinExistence type="predicted"/>
<feature type="compositionally biased region" description="Basic and acidic residues" evidence="1">
    <location>
        <begin position="283"/>
        <end position="293"/>
    </location>
</feature>
<dbReference type="HOGENOM" id="CLU_413333_0_0_1"/>
<accession>W9XIR2</accession>
<dbReference type="GO" id="GO:0006302">
    <property type="term" value="P:double-strand break repair"/>
    <property type="evidence" value="ECO:0007669"/>
    <property type="project" value="TreeGrafter"/>
</dbReference>